<feature type="compositionally biased region" description="Polar residues" evidence="1">
    <location>
        <begin position="45"/>
        <end position="79"/>
    </location>
</feature>
<name>A0A9P8RHW5_9PEZI</name>
<comment type="caution">
    <text evidence="2">The sequence shown here is derived from an EMBL/GenBank/DDBJ whole genome shotgun (WGS) entry which is preliminary data.</text>
</comment>
<gene>
    <name evidence="2" type="ORF">BKA67DRAFT_141268</name>
</gene>
<evidence type="ECO:0000256" key="1">
    <source>
        <dbReference type="SAM" id="MobiDB-lite"/>
    </source>
</evidence>
<feature type="region of interest" description="Disordered" evidence="1">
    <location>
        <begin position="1"/>
        <end position="96"/>
    </location>
</feature>
<dbReference type="Proteomes" id="UP000758603">
    <property type="component" value="Unassembled WGS sequence"/>
</dbReference>
<evidence type="ECO:0000313" key="2">
    <source>
        <dbReference type="EMBL" id="KAH6640078.1"/>
    </source>
</evidence>
<accession>A0A9P8RHW5</accession>
<dbReference type="OrthoDB" id="3519400at2759"/>
<feature type="region of interest" description="Disordered" evidence="1">
    <location>
        <begin position="112"/>
        <end position="182"/>
    </location>
</feature>
<reference evidence="2" key="1">
    <citation type="journal article" date="2021" name="Nat. Commun.">
        <title>Genetic determinants of endophytism in the Arabidopsis root mycobiome.</title>
        <authorList>
            <person name="Mesny F."/>
            <person name="Miyauchi S."/>
            <person name="Thiergart T."/>
            <person name="Pickel B."/>
            <person name="Atanasova L."/>
            <person name="Karlsson M."/>
            <person name="Huettel B."/>
            <person name="Barry K.W."/>
            <person name="Haridas S."/>
            <person name="Chen C."/>
            <person name="Bauer D."/>
            <person name="Andreopoulos W."/>
            <person name="Pangilinan J."/>
            <person name="LaButti K."/>
            <person name="Riley R."/>
            <person name="Lipzen A."/>
            <person name="Clum A."/>
            <person name="Drula E."/>
            <person name="Henrissat B."/>
            <person name="Kohler A."/>
            <person name="Grigoriev I.V."/>
            <person name="Martin F.M."/>
            <person name="Hacquard S."/>
        </authorList>
    </citation>
    <scope>NUCLEOTIDE SEQUENCE</scope>
    <source>
        <strain evidence="2">MPI-SDFR-AT-0073</strain>
    </source>
</reference>
<dbReference type="AlphaFoldDB" id="A0A9P8RHW5"/>
<protein>
    <submittedName>
        <fullName evidence="2">Uncharacterized protein</fullName>
    </submittedName>
</protein>
<dbReference type="EMBL" id="JAGPXC010000014">
    <property type="protein sequence ID" value="KAH6640078.1"/>
    <property type="molecule type" value="Genomic_DNA"/>
</dbReference>
<feature type="compositionally biased region" description="Basic and acidic residues" evidence="1">
    <location>
        <begin position="114"/>
        <end position="133"/>
    </location>
</feature>
<organism evidence="2 3">
    <name type="scientific">Truncatella angustata</name>
    <dbReference type="NCBI Taxonomy" id="152316"/>
    <lineage>
        <taxon>Eukaryota</taxon>
        <taxon>Fungi</taxon>
        <taxon>Dikarya</taxon>
        <taxon>Ascomycota</taxon>
        <taxon>Pezizomycotina</taxon>
        <taxon>Sordariomycetes</taxon>
        <taxon>Xylariomycetidae</taxon>
        <taxon>Amphisphaeriales</taxon>
        <taxon>Sporocadaceae</taxon>
        <taxon>Truncatella</taxon>
    </lineage>
</organism>
<proteinExistence type="predicted"/>
<feature type="compositionally biased region" description="Polar residues" evidence="1">
    <location>
        <begin position="1"/>
        <end position="35"/>
    </location>
</feature>
<keyword evidence="3" id="KW-1185">Reference proteome</keyword>
<dbReference type="RefSeq" id="XP_045951152.1">
    <property type="nucleotide sequence ID" value="XM_046095062.1"/>
</dbReference>
<feature type="compositionally biased region" description="Low complexity" evidence="1">
    <location>
        <begin position="161"/>
        <end position="176"/>
    </location>
</feature>
<sequence>MSSPRAQNPADSRTTSGNRSPSQYTFHLRTKSYSAPSPPTSSTTKRSNAQAHTSSYTANPSPLKMVTTSTDSHHAQNVSPYYYSSPGTDTQGYGWMQPIEIDDDDLLFGGKSLSEWHEEERRTVSTPAEEERRGRQRVRSTESSHFQSVLDANRALQVRQSHSYSSYPSKSKTTSSGEQKKH</sequence>
<evidence type="ECO:0000313" key="3">
    <source>
        <dbReference type="Proteomes" id="UP000758603"/>
    </source>
</evidence>
<dbReference type="GeneID" id="70123955"/>